<comment type="catalytic activity">
    <reaction evidence="7">
        <text>L-threonyl-[protein] + ATP = O-phospho-L-threonyl-[protein] + ADP + H(+)</text>
        <dbReference type="Rhea" id="RHEA:46608"/>
        <dbReference type="Rhea" id="RHEA-COMP:11060"/>
        <dbReference type="Rhea" id="RHEA-COMP:11605"/>
        <dbReference type="ChEBI" id="CHEBI:15378"/>
        <dbReference type="ChEBI" id="CHEBI:30013"/>
        <dbReference type="ChEBI" id="CHEBI:30616"/>
        <dbReference type="ChEBI" id="CHEBI:61977"/>
        <dbReference type="ChEBI" id="CHEBI:456216"/>
        <dbReference type="EC" id="2.7.11.1"/>
    </reaction>
</comment>
<evidence type="ECO:0000256" key="4">
    <source>
        <dbReference type="ARBA" id="ARBA00022741"/>
    </source>
</evidence>
<feature type="transmembrane region" description="Helical" evidence="11">
    <location>
        <begin position="331"/>
        <end position="352"/>
    </location>
</feature>
<keyword evidence="11" id="KW-0472">Membrane</keyword>
<dbReference type="SUPFAM" id="SSF56112">
    <property type="entry name" value="Protein kinase-like (PK-like)"/>
    <property type="match status" value="1"/>
</dbReference>
<keyword evidence="3" id="KW-0808">Transferase</keyword>
<evidence type="ECO:0000256" key="6">
    <source>
        <dbReference type="ARBA" id="ARBA00022840"/>
    </source>
</evidence>
<dbReference type="GO" id="GO:0004674">
    <property type="term" value="F:protein serine/threonine kinase activity"/>
    <property type="evidence" value="ECO:0007669"/>
    <property type="project" value="UniProtKB-KW"/>
</dbReference>
<feature type="transmembrane region" description="Helical" evidence="11">
    <location>
        <begin position="364"/>
        <end position="391"/>
    </location>
</feature>
<dbReference type="CDD" id="cd14014">
    <property type="entry name" value="STKc_PknB_like"/>
    <property type="match status" value="1"/>
</dbReference>
<dbReference type="RefSeq" id="WP_235032372.1">
    <property type="nucleotide sequence ID" value="NZ_FNVU01000013.1"/>
</dbReference>
<evidence type="ECO:0000256" key="10">
    <source>
        <dbReference type="SAM" id="MobiDB-lite"/>
    </source>
</evidence>
<evidence type="ECO:0000256" key="8">
    <source>
        <dbReference type="ARBA" id="ARBA00048679"/>
    </source>
</evidence>
<evidence type="ECO:0000256" key="3">
    <source>
        <dbReference type="ARBA" id="ARBA00022679"/>
    </source>
</evidence>
<evidence type="ECO:0000313" key="14">
    <source>
        <dbReference type="Proteomes" id="UP000236754"/>
    </source>
</evidence>
<dbReference type="FunFam" id="1.10.510.10:FF:000021">
    <property type="entry name" value="Serine/threonine protein kinase"/>
    <property type="match status" value="1"/>
</dbReference>
<dbReference type="Gene3D" id="3.30.200.20">
    <property type="entry name" value="Phosphorylase Kinase, domain 1"/>
    <property type="match status" value="1"/>
</dbReference>
<dbReference type="EMBL" id="FNVU01000013">
    <property type="protein sequence ID" value="SEG82393.1"/>
    <property type="molecule type" value="Genomic_DNA"/>
</dbReference>
<protein>
    <recommendedName>
        <fullName evidence="1">non-specific serine/threonine protein kinase</fullName>
        <ecNumber evidence="1">2.7.11.1</ecNumber>
    </recommendedName>
</protein>
<dbReference type="Gene3D" id="1.10.510.10">
    <property type="entry name" value="Transferase(Phosphotransferase) domain 1"/>
    <property type="match status" value="1"/>
</dbReference>
<feature type="domain" description="Protein kinase" evidence="12">
    <location>
        <begin position="10"/>
        <end position="276"/>
    </location>
</feature>
<evidence type="ECO:0000256" key="9">
    <source>
        <dbReference type="PROSITE-ProRule" id="PRU10141"/>
    </source>
</evidence>
<keyword evidence="2 13" id="KW-0723">Serine/threonine-protein kinase</keyword>
<keyword evidence="11" id="KW-0812">Transmembrane</keyword>
<dbReference type="PROSITE" id="PS00107">
    <property type="entry name" value="PROTEIN_KINASE_ATP"/>
    <property type="match status" value="1"/>
</dbReference>
<evidence type="ECO:0000256" key="5">
    <source>
        <dbReference type="ARBA" id="ARBA00022777"/>
    </source>
</evidence>
<dbReference type="Proteomes" id="UP000236754">
    <property type="component" value="Unassembled WGS sequence"/>
</dbReference>
<feature type="binding site" evidence="9">
    <location>
        <position position="39"/>
    </location>
    <ligand>
        <name>ATP</name>
        <dbReference type="ChEBI" id="CHEBI:30616"/>
    </ligand>
</feature>
<organism evidence="13 14">
    <name type="scientific">Actinacidiphila yanglinensis</name>
    <dbReference type="NCBI Taxonomy" id="310779"/>
    <lineage>
        <taxon>Bacteria</taxon>
        <taxon>Bacillati</taxon>
        <taxon>Actinomycetota</taxon>
        <taxon>Actinomycetes</taxon>
        <taxon>Kitasatosporales</taxon>
        <taxon>Streptomycetaceae</taxon>
        <taxon>Actinacidiphila</taxon>
    </lineage>
</organism>
<dbReference type="AlphaFoldDB" id="A0A1H6DC52"/>
<dbReference type="InterPro" id="IPR008271">
    <property type="entry name" value="Ser/Thr_kinase_AS"/>
</dbReference>
<sequence length="506" mass="55245">MRDQMLGGRYRLVRQLGEGGMGQVWEAEDETLSRNVAVKVISLLAGGGSRGDEARTRFLREARITAQLQHPHIVTIHDLGETDAGIARVPFLVMELVRGEGLDTALRRGVVTLADAARWGAQISDALAVAHAAGIMHRDIKPSNILITPSGTVKVLDFGIARAADPYATADRITQTGFIVGTPPYMAPEQARGLPEPRSDLYALGCLLFELITGQLPFQAPDTVGYLTAHLTQEPPTPSSVSTGVPSAWDDLVLRLLEKDPDQRYPSATDLSQALRRLDRTPEPAGDPAPSTGETSEATRKPDKKDIPFTISWTGKDPLSAYTDSSHKGSLVVFAKVLLLVTAPGVLIPLLLHRIKAGTVNNGWLAWFALSTGIGILPLGFLLVVPLLTYLHRSRQAWSLSVGPEYIETTGHSGTRKYLWRQVLECTIEEIVTNLWVLHEFTGLHLKFTKDVKRKRGTDPAGWPPNCPGERTIRGDGVWPICVLGPMTDKQRSELSEAIARYGPPR</sequence>
<evidence type="ECO:0000259" key="12">
    <source>
        <dbReference type="PROSITE" id="PS50011"/>
    </source>
</evidence>
<keyword evidence="14" id="KW-1185">Reference proteome</keyword>
<dbReference type="PROSITE" id="PS50011">
    <property type="entry name" value="PROTEIN_KINASE_DOM"/>
    <property type="match status" value="1"/>
</dbReference>
<dbReference type="InterPro" id="IPR000719">
    <property type="entry name" value="Prot_kinase_dom"/>
</dbReference>
<dbReference type="EC" id="2.7.11.1" evidence="1"/>
<feature type="region of interest" description="Disordered" evidence="10">
    <location>
        <begin position="263"/>
        <end position="309"/>
    </location>
</feature>
<evidence type="ECO:0000256" key="2">
    <source>
        <dbReference type="ARBA" id="ARBA00022527"/>
    </source>
</evidence>
<dbReference type="SMART" id="SM00220">
    <property type="entry name" value="S_TKc"/>
    <property type="match status" value="1"/>
</dbReference>
<feature type="compositionally biased region" description="Basic and acidic residues" evidence="10">
    <location>
        <begin position="297"/>
        <end position="307"/>
    </location>
</feature>
<dbReference type="InterPro" id="IPR011009">
    <property type="entry name" value="Kinase-like_dom_sf"/>
</dbReference>
<dbReference type="FunFam" id="3.30.200.20:FF:000035">
    <property type="entry name" value="Serine/threonine protein kinase Stk1"/>
    <property type="match status" value="1"/>
</dbReference>
<evidence type="ECO:0000313" key="13">
    <source>
        <dbReference type="EMBL" id="SEG82393.1"/>
    </source>
</evidence>
<proteinExistence type="predicted"/>
<evidence type="ECO:0000256" key="1">
    <source>
        <dbReference type="ARBA" id="ARBA00012513"/>
    </source>
</evidence>
<dbReference type="Pfam" id="PF00069">
    <property type="entry name" value="Pkinase"/>
    <property type="match status" value="1"/>
</dbReference>
<name>A0A1H6DC52_9ACTN</name>
<evidence type="ECO:0000256" key="11">
    <source>
        <dbReference type="SAM" id="Phobius"/>
    </source>
</evidence>
<dbReference type="GO" id="GO:0045717">
    <property type="term" value="P:negative regulation of fatty acid biosynthetic process"/>
    <property type="evidence" value="ECO:0007669"/>
    <property type="project" value="UniProtKB-ARBA"/>
</dbReference>
<dbReference type="PANTHER" id="PTHR43289:SF6">
    <property type="entry name" value="SERINE_THREONINE-PROTEIN KINASE NEKL-3"/>
    <property type="match status" value="1"/>
</dbReference>
<dbReference type="GO" id="GO:0005524">
    <property type="term" value="F:ATP binding"/>
    <property type="evidence" value="ECO:0007669"/>
    <property type="project" value="UniProtKB-UniRule"/>
</dbReference>
<dbReference type="PANTHER" id="PTHR43289">
    <property type="entry name" value="MITOGEN-ACTIVATED PROTEIN KINASE KINASE KINASE 20-RELATED"/>
    <property type="match status" value="1"/>
</dbReference>
<comment type="catalytic activity">
    <reaction evidence="8">
        <text>L-seryl-[protein] + ATP = O-phospho-L-seryl-[protein] + ADP + H(+)</text>
        <dbReference type="Rhea" id="RHEA:17989"/>
        <dbReference type="Rhea" id="RHEA-COMP:9863"/>
        <dbReference type="Rhea" id="RHEA-COMP:11604"/>
        <dbReference type="ChEBI" id="CHEBI:15378"/>
        <dbReference type="ChEBI" id="CHEBI:29999"/>
        <dbReference type="ChEBI" id="CHEBI:30616"/>
        <dbReference type="ChEBI" id="CHEBI:83421"/>
        <dbReference type="ChEBI" id="CHEBI:456216"/>
        <dbReference type="EC" id="2.7.11.1"/>
    </reaction>
</comment>
<reference evidence="13 14" key="1">
    <citation type="submission" date="2016-10" db="EMBL/GenBank/DDBJ databases">
        <authorList>
            <person name="de Groot N.N."/>
        </authorList>
    </citation>
    <scope>NUCLEOTIDE SEQUENCE [LARGE SCALE GENOMIC DNA]</scope>
    <source>
        <strain evidence="13 14">CGMCC 4.2023</strain>
    </source>
</reference>
<keyword evidence="11" id="KW-1133">Transmembrane helix</keyword>
<gene>
    <name evidence="13" type="ORF">SAMN05216223_113141</name>
</gene>
<keyword evidence="4 9" id="KW-0547">Nucleotide-binding</keyword>
<keyword evidence="6 9" id="KW-0067">ATP-binding</keyword>
<dbReference type="InterPro" id="IPR017441">
    <property type="entry name" value="Protein_kinase_ATP_BS"/>
</dbReference>
<dbReference type="PROSITE" id="PS00108">
    <property type="entry name" value="PROTEIN_KINASE_ST"/>
    <property type="match status" value="1"/>
</dbReference>
<evidence type="ECO:0000256" key="7">
    <source>
        <dbReference type="ARBA" id="ARBA00047899"/>
    </source>
</evidence>
<accession>A0A1H6DC52</accession>
<keyword evidence="5 13" id="KW-0418">Kinase</keyword>